<dbReference type="InterPro" id="IPR039361">
    <property type="entry name" value="Cyclin"/>
</dbReference>
<dbReference type="HOGENOM" id="CLU_699185_0_0_1"/>
<accession>A0C4Y2</accession>
<sequence length="401" mass="46811">MKSVNILKMLEANKENRNFQFVQNRQTRVQSTLYIKDELSQQNVKPRVIRVSKWNKPQVARDNGKREDQRHISYEMPRQKTDQYQHIQRTLKNRSLTNIQISIINQAQNNSNVNASISLPNSNKYLVTKGLDKFTSTENYGNPQLVKVYKQDIFNYLEELNQKQQEQQQNAISYNAFYSQSQITLKMRNVLINWLFEVHHKLKLQLETLLLTVWLIDKFIETHLVQKNRFQLFGIACLFIASKYQEVYGVPKSGQLSKLCDEVYSKEDILKAEGQILQNINFNLSFISPLRIFEHIAEVDDQIRLIIQIQLLASFSYGFANGDPFLIVGTILNIVGKISNKKIDSSILKVDSNQISKLTKELIQIWFLDEVSQPFPSLIKKYQLSHYNHASTINFSQDLFL</sequence>
<dbReference type="STRING" id="5888.A0C4Y2"/>
<dbReference type="eggNOG" id="KOG0653">
    <property type="taxonomic scope" value="Eukaryota"/>
</dbReference>
<dbReference type="SUPFAM" id="SSF47954">
    <property type="entry name" value="Cyclin-like"/>
    <property type="match status" value="1"/>
</dbReference>
<dbReference type="PROSITE" id="PS00292">
    <property type="entry name" value="CYCLINS"/>
    <property type="match status" value="1"/>
</dbReference>
<dbReference type="GO" id="GO:0005634">
    <property type="term" value="C:nucleus"/>
    <property type="evidence" value="ECO:0000318"/>
    <property type="project" value="GO_Central"/>
</dbReference>
<dbReference type="PANTHER" id="PTHR10177">
    <property type="entry name" value="CYCLINS"/>
    <property type="match status" value="1"/>
</dbReference>
<evidence type="ECO:0000313" key="6">
    <source>
        <dbReference type="EMBL" id="CAK65849.1"/>
    </source>
</evidence>
<dbReference type="GO" id="GO:0005737">
    <property type="term" value="C:cytoplasm"/>
    <property type="evidence" value="ECO:0000318"/>
    <property type="project" value="GO_Central"/>
</dbReference>
<reference evidence="6 7" key="1">
    <citation type="journal article" date="2006" name="Nature">
        <title>Global trends of whole-genome duplications revealed by the ciliate Paramecium tetraurelia.</title>
        <authorList>
            <consortium name="Genoscope"/>
            <person name="Aury J.-M."/>
            <person name="Jaillon O."/>
            <person name="Duret L."/>
            <person name="Noel B."/>
            <person name="Jubin C."/>
            <person name="Porcel B.M."/>
            <person name="Segurens B."/>
            <person name="Daubin V."/>
            <person name="Anthouard V."/>
            <person name="Aiach N."/>
            <person name="Arnaiz O."/>
            <person name="Billaut A."/>
            <person name="Beisson J."/>
            <person name="Blanc I."/>
            <person name="Bouhouche K."/>
            <person name="Camara F."/>
            <person name="Duharcourt S."/>
            <person name="Guigo R."/>
            <person name="Gogendeau D."/>
            <person name="Katinka M."/>
            <person name="Keller A.-M."/>
            <person name="Kissmehl R."/>
            <person name="Klotz C."/>
            <person name="Koll F."/>
            <person name="Le Moue A."/>
            <person name="Lepere C."/>
            <person name="Malinsky S."/>
            <person name="Nowacki M."/>
            <person name="Nowak J.K."/>
            <person name="Plattner H."/>
            <person name="Poulain J."/>
            <person name="Ruiz F."/>
            <person name="Serrano V."/>
            <person name="Zagulski M."/>
            <person name="Dessen P."/>
            <person name="Betermier M."/>
            <person name="Weissenbach J."/>
            <person name="Scarpelli C."/>
            <person name="Schachter V."/>
            <person name="Sperling L."/>
            <person name="Meyer E."/>
            <person name="Cohen J."/>
            <person name="Wincker P."/>
        </authorList>
    </citation>
    <scope>NUCLEOTIDE SEQUENCE [LARGE SCALE GENOMIC DNA]</scope>
    <source>
        <strain evidence="6 7">Stock d4-2</strain>
    </source>
</reference>
<keyword evidence="1" id="KW-0132">Cell division</keyword>
<dbReference type="GO" id="GO:0000307">
    <property type="term" value="C:cyclin-dependent protein kinase holoenzyme complex"/>
    <property type="evidence" value="ECO:0000318"/>
    <property type="project" value="GO_Central"/>
</dbReference>
<dbReference type="GeneID" id="5019031"/>
<comment type="similarity">
    <text evidence="4">Belongs to the cyclin family.</text>
</comment>
<dbReference type="InterPro" id="IPR048258">
    <property type="entry name" value="Cyclins_cyclin-box"/>
</dbReference>
<keyword evidence="7" id="KW-1185">Reference proteome</keyword>
<dbReference type="GO" id="GO:0000082">
    <property type="term" value="P:G1/S transition of mitotic cell cycle"/>
    <property type="evidence" value="ECO:0000318"/>
    <property type="project" value="GO_Central"/>
</dbReference>
<organism evidence="6 7">
    <name type="scientific">Paramecium tetraurelia</name>
    <dbReference type="NCBI Taxonomy" id="5888"/>
    <lineage>
        <taxon>Eukaryota</taxon>
        <taxon>Sar</taxon>
        <taxon>Alveolata</taxon>
        <taxon>Ciliophora</taxon>
        <taxon>Intramacronucleata</taxon>
        <taxon>Oligohymenophorea</taxon>
        <taxon>Peniculida</taxon>
        <taxon>Parameciidae</taxon>
        <taxon>Paramecium</taxon>
    </lineage>
</organism>
<dbReference type="OrthoDB" id="5590282at2759"/>
<dbReference type="RefSeq" id="XP_001433246.1">
    <property type="nucleotide sequence ID" value="XM_001433209.1"/>
</dbReference>
<feature type="domain" description="Cyclin-like" evidence="5">
    <location>
        <begin position="193"/>
        <end position="278"/>
    </location>
</feature>
<gene>
    <name evidence="6" type="ORF">GSPATT00006348001</name>
</gene>
<dbReference type="EMBL" id="CT868041">
    <property type="protein sequence ID" value="CAK65849.1"/>
    <property type="molecule type" value="Genomic_DNA"/>
</dbReference>
<dbReference type="Gene3D" id="1.10.472.10">
    <property type="entry name" value="Cyclin-like"/>
    <property type="match status" value="2"/>
</dbReference>
<dbReference type="KEGG" id="ptm:GSPATT00006348001"/>
<name>A0C4Y2_PARTE</name>
<keyword evidence="3" id="KW-0131">Cell cycle</keyword>
<dbReference type="Proteomes" id="UP000000600">
    <property type="component" value="Unassembled WGS sequence"/>
</dbReference>
<dbReference type="InterPro" id="IPR036915">
    <property type="entry name" value="Cyclin-like_sf"/>
</dbReference>
<proteinExistence type="inferred from homology"/>
<dbReference type="GO" id="GO:0051301">
    <property type="term" value="P:cell division"/>
    <property type="evidence" value="ECO:0007669"/>
    <property type="project" value="UniProtKB-KW"/>
</dbReference>
<keyword evidence="2 4" id="KW-0195">Cyclin</keyword>
<dbReference type="AlphaFoldDB" id="A0C4Y2"/>
<dbReference type="Pfam" id="PF00134">
    <property type="entry name" value="Cyclin_N"/>
    <property type="match status" value="1"/>
</dbReference>
<evidence type="ECO:0000256" key="2">
    <source>
        <dbReference type="ARBA" id="ARBA00023127"/>
    </source>
</evidence>
<protein>
    <recommendedName>
        <fullName evidence="5">Cyclin-like domain-containing protein</fullName>
    </recommendedName>
</protein>
<dbReference type="SMART" id="SM00385">
    <property type="entry name" value="CYCLIN"/>
    <property type="match status" value="1"/>
</dbReference>
<evidence type="ECO:0000259" key="5">
    <source>
        <dbReference type="SMART" id="SM00385"/>
    </source>
</evidence>
<evidence type="ECO:0000256" key="4">
    <source>
        <dbReference type="RuleBase" id="RU000383"/>
    </source>
</evidence>
<dbReference type="InterPro" id="IPR006671">
    <property type="entry name" value="Cyclin_N"/>
</dbReference>
<dbReference type="OMA" id="FQSTENY"/>
<evidence type="ECO:0000313" key="7">
    <source>
        <dbReference type="Proteomes" id="UP000000600"/>
    </source>
</evidence>
<dbReference type="FunFam" id="1.10.472.10:FF:000001">
    <property type="entry name" value="G2/mitotic-specific cyclin"/>
    <property type="match status" value="1"/>
</dbReference>
<evidence type="ECO:0000256" key="1">
    <source>
        <dbReference type="ARBA" id="ARBA00022618"/>
    </source>
</evidence>
<evidence type="ECO:0000256" key="3">
    <source>
        <dbReference type="ARBA" id="ARBA00023306"/>
    </source>
</evidence>
<dbReference type="InterPro" id="IPR013763">
    <property type="entry name" value="Cyclin-like_dom"/>
</dbReference>
<dbReference type="InParanoid" id="A0C4Y2"/>
<dbReference type="GO" id="GO:0016538">
    <property type="term" value="F:cyclin-dependent protein serine/threonine kinase regulator activity"/>
    <property type="evidence" value="ECO:0000318"/>
    <property type="project" value="GO_Central"/>
</dbReference>